<dbReference type="Proteomes" id="UP001604277">
    <property type="component" value="Unassembled WGS sequence"/>
</dbReference>
<keyword evidence="2" id="KW-1185">Reference proteome</keyword>
<proteinExistence type="predicted"/>
<name>A0ABD1T896_9LAMI</name>
<reference evidence="2" key="1">
    <citation type="submission" date="2024-07" db="EMBL/GenBank/DDBJ databases">
        <title>Two chromosome-level genome assemblies of Korean endemic species Abeliophyllum distichum and Forsythia ovata (Oleaceae).</title>
        <authorList>
            <person name="Jang H."/>
        </authorList>
    </citation>
    <scope>NUCLEOTIDE SEQUENCE [LARGE SCALE GENOMIC DNA]</scope>
</reference>
<accession>A0ABD1T896</accession>
<organism evidence="1 2">
    <name type="scientific">Forsythia ovata</name>
    <dbReference type="NCBI Taxonomy" id="205694"/>
    <lineage>
        <taxon>Eukaryota</taxon>
        <taxon>Viridiplantae</taxon>
        <taxon>Streptophyta</taxon>
        <taxon>Embryophyta</taxon>
        <taxon>Tracheophyta</taxon>
        <taxon>Spermatophyta</taxon>
        <taxon>Magnoliopsida</taxon>
        <taxon>eudicotyledons</taxon>
        <taxon>Gunneridae</taxon>
        <taxon>Pentapetalae</taxon>
        <taxon>asterids</taxon>
        <taxon>lamiids</taxon>
        <taxon>Lamiales</taxon>
        <taxon>Oleaceae</taxon>
        <taxon>Forsythieae</taxon>
        <taxon>Forsythia</taxon>
    </lineage>
</organism>
<protein>
    <submittedName>
        <fullName evidence="1">Uncharacterized protein</fullName>
    </submittedName>
</protein>
<gene>
    <name evidence="1" type="ORF">Fot_32518</name>
</gene>
<evidence type="ECO:0000313" key="2">
    <source>
        <dbReference type="Proteomes" id="UP001604277"/>
    </source>
</evidence>
<sequence length="155" mass="17534">MRMYSSFFKKYNYPYPPLMVFQHKLRLLVPKCSRSWKLPKGPDSARPSLPGSTLLQLVGKTSAAHRNIWTPAATRSNYLSKYLWFKNRKSLSRSINLSPLVTRTQGFDDDEAVTTVTERTERNDNAEVSSSMAIQDVDESLVVGALSEIDGDVMD</sequence>
<dbReference type="AlphaFoldDB" id="A0ABD1T896"/>
<dbReference type="EMBL" id="JBFOLJ010000009">
    <property type="protein sequence ID" value="KAL2508871.1"/>
    <property type="molecule type" value="Genomic_DNA"/>
</dbReference>
<comment type="caution">
    <text evidence="1">The sequence shown here is derived from an EMBL/GenBank/DDBJ whole genome shotgun (WGS) entry which is preliminary data.</text>
</comment>
<evidence type="ECO:0000313" key="1">
    <source>
        <dbReference type="EMBL" id="KAL2508871.1"/>
    </source>
</evidence>